<dbReference type="Proteomes" id="UP000269945">
    <property type="component" value="Unassembled WGS sequence"/>
</dbReference>
<keyword evidence="3" id="KW-1185">Reference proteome</keyword>
<evidence type="ECO:0000313" key="3">
    <source>
        <dbReference type="Proteomes" id="UP000269945"/>
    </source>
</evidence>
<evidence type="ECO:0000313" key="2">
    <source>
        <dbReference type="EMBL" id="VCW70131.1"/>
    </source>
</evidence>
<evidence type="ECO:0000256" key="1">
    <source>
        <dbReference type="SAM" id="MobiDB-lite"/>
    </source>
</evidence>
<dbReference type="AlphaFoldDB" id="A0A9X9LK68"/>
<accession>A0A9X9LK68</accession>
<feature type="region of interest" description="Disordered" evidence="1">
    <location>
        <begin position="1"/>
        <end position="40"/>
    </location>
</feature>
<comment type="caution">
    <text evidence="2">The sequence shown here is derived from an EMBL/GenBank/DDBJ whole genome shotgun (WGS) entry which is preliminary data.</text>
</comment>
<name>A0A9X9LK68_GULGU</name>
<feature type="compositionally biased region" description="Polar residues" evidence="1">
    <location>
        <begin position="24"/>
        <end position="35"/>
    </location>
</feature>
<feature type="non-terminal residue" evidence="2">
    <location>
        <position position="1"/>
    </location>
</feature>
<organism evidence="2 3">
    <name type="scientific">Gulo gulo</name>
    <name type="common">Wolverine</name>
    <name type="synonym">Gluton</name>
    <dbReference type="NCBI Taxonomy" id="48420"/>
    <lineage>
        <taxon>Eukaryota</taxon>
        <taxon>Metazoa</taxon>
        <taxon>Chordata</taxon>
        <taxon>Craniata</taxon>
        <taxon>Vertebrata</taxon>
        <taxon>Euteleostomi</taxon>
        <taxon>Mammalia</taxon>
        <taxon>Eutheria</taxon>
        <taxon>Laurasiatheria</taxon>
        <taxon>Carnivora</taxon>
        <taxon>Caniformia</taxon>
        <taxon>Musteloidea</taxon>
        <taxon>Mustelidae</taxon>
        <taxon>Guloninae</taxon>
        <taxon>Gulo</taxon>
    </lineage>
</organism>
<sequence>PAADLRRQGSLSHPHNHTPTPTPGSESPQVSSVGPSLTLADAPDQLPWMRVWYIS</sequence>
<dbReference type="EMBL" id="CYRY02005733">
    <property type="protein sequence ID" value="VCW70131.1"/>
    <property type="molecule type" value="Genomic_DNA"/>
</dbReference>
<protein>
    <submittedName>
        <fullName evidence="2">Uncharacterized protein</fullName>
    </submittedName>
</protein>
<proteinExistence type="predicted"/>
<gene>
    <name evidence="2" type="ORF">BN2614_LOCUS7</name>
</gene>
<reference evidence="2 3" key="1">
    <citation type="submission" date="2018-10" db="EMBL/GenBank/DDBJ databases">
        <authorList>
            <person name="Ekblom R."/>
            <person name="Jareborg N."/>
        </authorList>
    </citation>
    <scope>NUCLEOTIDE SEQUENCE [LARGE SCALE GENOMIC DNA]</scope>
    <source>
        <tissue evidence="2">Muscle</tissue>
    </source>
</reference>